<sequence length="86" mass="9490">MMIYSLTHLSDDALLRDLAALVVRDRTTTAALLAHIAELRARKLYVPAGYPSTRAYCVGKLGLSDDAAQKRIQAARAAREFPQIFT</sequence>
<protein>
    <recommendedName>
        <fullName evidence="3">HNH endonuclease</fullName>
    </recommendedName>
</protein>
<name>A0A538U1C4_UNCEI</name>
<reference evidence="1 2" key="1">
    <citation type="journal article" date="2019" name="Nat. Microbiol.">
        <title>Mediterranean grassland soil C-N compound turnover is dependent on rainfall and depth, and is mediated by genomically divergent microorganisms.</title>
        <authorList>
            <person name="Diamond S."/>
            <person name="Andeer P.F."/>
            <person name="Li Z."/>
            <person name="Crits-Christoph A."/>
            <person name="Burstein D."/>
            <person name="Anantharaman K."/>
            <person name="Lane K.R."/>
            <person name="Thomas B.C."/>
            <person name="Pan C."/>
            <person name="Northen T.R."/>
            <person name="Banfield J.F."/>
        </authorList>
    </citation>
    <scope>NUCLEOTIDE SEQUENCE [LARGE SCALE GENOMIC DNA]</scope>
    <source>
        <strain evidence="1">WS_10</strain>
    </source>
</reference>
<dbReference type="AlphaFoldDB" id="A0A538U1C4"/>
<feature type="non-terminal residue" evidence="1">
    <location>
        <position position="86"/>
    </location>
</feature>
<proteinExistence type="predicted"/>
<gene>
    <name evidence="1" type="ORF">E6K80_10915</name>
</gene>
<evidence type="ECO:0000313" key="1">
    <source>
        <dbReference type="EMBL" id="TMQ69663.1"/>
    </source>
</evidence>
<evidence type="ECO:0000313" key="2">
    <source>
        <dbReference type="Proteomes" id="UP000319836"/>
    </source>
</evidence>
<dbReference type="Proteomes" id="UP000319836">
    <property type="component" value="Unassembled WGS sequence"/>
</dbReference>
<organism evidence="1 2">
    <name type="scientific">Eiseniibacteriota bacterium</name>
    <dbReference type="NCBI Taxonomy" id="2212470"/>
    <lineage>
        <taxon>Bacteria</taxon>
        <taxon>Candidatus Eiseniibacteriota</taxon>
    </lineage>
</organism>
<comment type="caution">
    <text evidence="1">The sequence shown here is derived from an EMBL/GenBank/DDBJ whole genome shotgun (WGS) entry which is preliminary data.</text>
</comment>
<accession>A0A538U1C4</accession>
<dbReference type="EMBL" id="VBPA01000278">
    <property type="protein sequence ID" value="TMQ69663.1"/>
    <property type="molecule type" value="Genomic_DNA"/>
</dbReference>
<evidence type="ECO:0008006" key="3">
    <source>
        <dbReference type="Google" id="ProtNLM"/>
    </source>
</evidence>